<evidence type="ECO:0000313" key="9">
    <source>
        <dbReference type="Proteomes" id="UP000823615"/>
    </source>
</evidence>
<keyword evidence="7" id="KW-0479">Metal-binding</keyword>
<organism evidence="8 9">
    <name type="scientific">Candidatus Ornithospirochaeta stercoripullorum</name>
    <dbReference type="NCBI Taxonomy" id="2840899"/>
    <lineage>
        <taxon>Bacteria</taxon>
        <taxon>Pseudomonadati</taxon>
        <taxon>Spirochaetota</taxon>
        <taxon>Spirochaetia</taxon>
        <taxon>Spirochaetales</taxon>
        <taxon>Spirochaetaceae</taxon>
        <taxon>Spirochaetaceae incertae sedis</taxon>
        <taxon>Candidatus Ornithospirochaeta</taxon>
    </lineage>
</organism>
<dbReference type="InterPro" id="IPR036388">
    <property type="entry name" value="WH-like_DNA-bd_sf"/>
</dbReference>
<dbReference type="InterPro" id="IPR036390">
    <property type="entry name" value="WH_DNA-bd_sf"/>
</dbReference>
<feature type="binding site" evidence="7">
    <location>
        <position position="84"/>
    </location>
    <ligand>
        <name>Zn(2+)</name>
        <dbReference type="ChEBI" id="CHEBI:29105"/>
    </ligand>
</feature>
<proteinExistence type="inferred from homology"/>
<dbReference type="SUPFAM" id="SSF46785">
    <property type="entry name" value="Winged helix' DNA-binding domain"/>
    <property type="match status" value="1"/>
</dbReference>
<gene>
    <name evidence="8" type="ORF">IAA97_02385</name>
</gene>
<feature type="binding site" evidence="7">
    <location>
        <position position="81"/>
    </location>
    <ligand>
        <name>Zn(2+)</name>
        <dbReference type="ChEBI" id="CHEBI:29105"/>
    </ligand>
</feature>
<dbReference type="GO" id="GO:0008270">
    <property type="term" value="F:zinc ion binding"/>
    <property type="evidence" value="ECO:0007669"/>
    <property type="project" value="TreeGrafter"/>
</dbReference>
<dbReference type="AlphaFoldDB" id="A0A9D9DYG5"/>
<name>A0A9D9DYG5_9SPIO</name>
<keyword evidence="2" id="KW-0678">Repressor</keyword>
<dbReference type="Pfam" id="PF01475">
    <property type="entry name" value="FUR"/>
    <property type="match status" value="1"/>
</dbReference>
<dbReference type="InterPro" id="IPR002481">
    <property type="entry name" value="FUR"/>
</dbReference>
<dbReference type="PANTHER" id="PTHR33202">
    <property type="entry name" value="ZINC UPTAKE REGULATION PROTEIN"/>
    <property type="match status" value="1"/>
</dbReference>
<protein>
    <submittedName>
        <fullName evidence="8">Transcriptional repressor</fullName>
    </submittedName>
</protein>
<keyword evidence="6" id="KW-0804">Transcription</keyword>
<reference evidence="8" key="1">
    <citation type="submission" date="2020-10" db="EMBL/GenBank/DDBJ databases">
        <authorList>
            <person name="Gilroy R."/>
        </authorList>
    </citation>
    <scope>NUCLEOTIDE SEQUENCE</scope>
    <source>
        <strain evidence="8">7293</strain>
    </source>
</reference>
<keyword evidence="3 7" id="KW-0862">Zinc</keyword>
<comment type="cofactor">
    <cofactor evidence="7">
        <name>Zn(2+)</name>
        <dbReference type="ChEBI" id="CHEBI:29105"/>
    </cofactor>
    <text evidence="7">Binds 1 zinc ion per subunit.</text>
</comment>
<evidence type="ECO:0000256" key="2">
    <source>
        <dbReference type="ARBA" id="ARBA00022491"/>
    </source>
</evidence>
<evidence type="ECO:0000256" key="1">
    <source>
        <dbReference type="ARBA" id="ARBA00007957"/>
    </source>
</evidence>
<reference evidence="8" key="2">
    <citation type="journal article" date="2021" name="PeerJ">
        <title>Extensive microbial diversity within the chicken gut microbiome revealed by metagenomics and culture.</title>
        <authorList>
            <person name="Gilroy R."/>
            <person name="Ravi A."/>
            <person name="Getino M."/>
            <person name="Pursley I."/>
            <person name="Horton D.L."/>
            <person name="Alikhan N.F."/>
            <person name="Baker D."/>
            <person name="Gharbi K."/>
            <person name="Hall N."/>
            <person name="Watson M."/>
            <person name="Adriaenssens E.M."/>
            <person name="Foster-Nyarko E."/>
            <person name="Jarju S."/>
            <person name="Secka A."/>
            <person name="Antonio M."/>
            <person name="Oren A."/>
            <person name="Chaudhuri R.R."/>
            <person name="La Ragione R."/>
            <person name="Hildebrand F."/>
            <person name="Pallen M.J."/>
        </authorList>
    </citation>
    <scope>NUCLEOTIDE SEQUENCE</scope>
    <source>
        <strain evidence="8">7293</strain>
    </source>
</reference>
<dbReference type="Gene3D" id="3.30.1490.190">
    <property type="match status" value="1"/>
</dbReference>
<keyword evidence="5" id="KW-0238">DNA-binding</keyword>
<dbReference type="GO" id="GO:1900376">
    <property type="term" value="P:regulation of secondary metabolite biosynthetic process"/>
    <property type="evidence" value="ECO:0007669"/>
    <property type="project" value="TreeGrafter"/>
</dbReference>
<accession>A0A9D9DYG5</accession>
<dbReference type="Gene3D" id="1.10.10.10">
    <property type="entry name" value="Winged helix-like DNA-binding domain superfamily/Winged helix DNA-binding domain"/>
    <property type="match status" value="1"/>
</dbReference>
<dbReference type="EMBL" id="JADIMT010000033">
    <property type="protein sequence ID" value="MBO8435813.1"/>
    <property type="molecule type" value="Genomic_DNA"/>
</dbReference>
<dbReference type="GO" id="GO:0000976">
    <property type="term" value="F:transcription cis-regulatory region binding"/>
    <property type="evidence" value="ECO:0007669"/>
    <property type="project" value="TreeGrafter"/>
</dbReference>
<dbReference type="InterPro" id="IPR043135">
    <property type="entry name" value="Fur_C"/>
</dbReference>
<evidence type="ECO:0000313" key="8">
    <source>
        <dbReference type="EMBL" id="MBO8435813.1"/>
    </source>
</evidence>
<dbReference type="Proteomes" id="UP000823615">
    <property type="component" value="Unassembled WGS sequence"/>
</dbReference>
<dbReference type="GO" id="GO:0045892">
    <property type="term" value="P:negative regulation of DNA-templated transcription"/>
    <property type="evidence" value="ECO:0007669"/>
    <property type="project" value="TreeGrafter"/>
</dbReference>
<evidence type="ECO:0000256" key="3">
    <source>
        <dbReference type="ARBA" id="ARBA00022833"/>
    </source>
</evidence>
<sequence length="128" mass="14515">MNSYNTKQRNDVIAFFASSPDRSFTVEEASANLSTVPRSTVYRLITRLSEEGILRKTGSEGRKAVYQYQGKECAYHMHIRCRECGRTEHLDAEATRKIEEIISVSSSFVALDTTVIEGLCNECRSKIR</sequence>
<dbReference type="PANTHER" id="PTHR33202:SF7">
    <property type="entry name" value="FERRIC UPTAKE REGULATION PROTEIN"/>
    <property type="match status" value="1"/>
</dbReference>
<comment type="caution">
    <text evidence="8">The sequence shown here is derived from an EMBL/GenBank/DDBJ whole genome shotgun (WGS) entry which is preliminary data.</text>
</comment>
<comment type="similarity">
    <text evidence="1">Belongs to the Fur family.</text>
</comment>
<evidence type="ECO:0000256" key="5">
    <source>
        <dbReference type="ARBA" id="ARBA00023125"/>
    </source>
</evidence>
<evidence type="ECO:0000256" key="6">
    <source>
        <dbReference type="ARBA" id="ARBA00023163"/>
    </source>
</evidence>
<feature type="binding site" evidence="7">
    <location>
        <position position="120"/>
    </location>
    <ligand>
        <name>Zn(2+)</name>
        <dbReference type="ChEBI" id="CHEBI:29105"/>
    </ligand>
</feature>
<keyword evidence="4" id="KW-0805">Transcription regulation</keyword>
<evidence type="ECO:0000256" key="4">
    <source>
        <dbReference type="ARBA" id="ARBA00023015"/>
    </source>
</evidence>
<dbReference type="GO" id="GO:0003700">
    <property type="term" value="F:DNA-binding transcription factor activity"/>
    <property type="evidence" value="ECO:0007669"/>
    <property type="project" value="InterPro"/>
</dbReference>
<evidence type="ECO:0000256" key="7">
    <source>
        <dbReference type="PIRSR" id="PIRSR602481-1"/>
    </source>
</evidence>
<feature type="binding site" evidence="7">
    <location>
        <position position="123"/>
    </location>
    <ligand>
        <name>Zn(2+)</name>
        <dbReference type="ChEBI" id="CHEBI:29105"/>
    </ligand>
</feature>